<protein>
    <recommendedName>
        <fullName evidence="5">Dihydrodipicolinate synthase/N-acetylneuraminate lyase</fullName>
    </recommendedName>
</protein>
<dbReference type="Proteomes" id="UP000474957">
    <property type="component" value="Unassembled WGS sequence"/>
</dbReference>
<dbReference type="InterPro" id="IPR013785">
    <property type="entry name" value="Aldolase_TIM"/>
</dbReference>
<accession>A0A6L5Z2Y3</accession>
<dbReference type="PANTHER" id="PTHR12128:SF66">
    <property type="entry name" value="4-HYDROXY-2-OXOGLUTARATE ALDOLASE, MITOCHONDRIAL"/>
    <property type="match status" value="1"/>
</dbReference>
<dbReference type="Gene3D" id="3.20.20.70">
    <property type="entry name" value="Aldolase class I"/>
    <property type="match status" value="1"/>
</dbReference>
<evidence type="ECO:0000313" key="4">
    <source>
        <dbReference type="Proteomes" id="UP000474957"/>
    </source>
</evidence>
<evidence type="ECO:0000256" key="1">
    <source>
        <dbReference type="ARBA" id="ARBA00007592"/>
    </source>
</evidence>
<name>A0A6L5Z2Y3_9RHOB</name>
<keyword evidence="2" id="KW-0456">Lyase</keyword>
<gene>
    <name evidence="3" type="ORF">GE300_14955</name>
</gene>
<dbReference type="SUPFAM" id="SSF51569">
    <property type="entry name" value="Aldolase"/>
    <property type="match status" value="1"/>
</dbReference>
<dbReference type="RefSeq" id="WP_154447508.1">
    <property type="nucleotide sequence ID" value="NZ_WIND01000013.1"/>
</dbReference>
<dbReference type="AlphaFoldDB" id="A0A6L5Z2Y3"/>
<dbReference type="SMART" id="SM01130">
    <property type="entry name" value="DHDPS"/>
    <property type="match status" value="1"/>
</dbReference>
<sequence>MATHTLIDGDPLWVPLLTHYRADGALDRERMRAHLGSIMPHVSQIMLAGSTGDGWDLDDRAFDDILDFAATEIKAPVRVIFGALARSTDGVIARVRGIEAAVTRSHRLRERFAGITICPPVDPDASQEAILAHYGKVLEQSESLISLYQLPQVTGCRLRAETVSLLAENPRVFMFKDSSGEDRVAGAGNNLPAVMMVRGAEGGYAEAVTGGGYNGWLLSTANAFGRELRAIENELRAGRASGATSLSDRLGAMVATLFAAAASEPGVNAFSNANRAADHLLAFGADWGNVPAPLKLDGTPLSRDLLNNAAKICKDVIDLEGAGYLRS</sequence>
<keyword evidence="4" id="KW-1185">Reference proteome</keyword>
<dbReference type="GO" id="GO:0008840">
    <property type="term" value="F:4-hydroxy-tetrahydrodipicolinate synthase activity"/>
    <property type="evidence" value="ECO:0007669"/>
    <property type="project" value="TreeGrafter"/>
</dbReference>
<dbReference type="InterPro" id="IPR002220">
    <property type="entry name" value="DapA-like"/>
</dbReference>
<evidence type="ECO:0000256" key="2">
    <source>
        <dbReference type="ARBA" id="ARBA00023239"/>
    </source>
</evidence>
<evidence type="ECO:0000313" key="3">
    <source>
        <dbReference type="EMBL" id="MSU90898.1"/>
    </source>
</evidence>
<evidence type="ECO:0008006" key="5">
    <source>
        <dbReference type="Google" id="ProtNLM"/>
    </source>
</evidence>
<dbReference type="EMBL" id="WIND01000013">
    <property type="protein sequence ID" value="MSU90898.1"/>
    <property type="molecule type" value="Genomic_DNA"/>
</dbReference>
<dbReference type="Pfam" id="PF00701">
    <property type="entry name" value="DHDPS"/>
    <property type="match status" value="1"/>
</dbReference>
<proteinExistence type="inferred from homology"/>
<dbReference type="CDD" id="cd00408">
    <property type="entry name" value="DHDPS-like"/>
    <property type="match status" value="1"/>
</dbReference>
<dbReference type="PANTHER" id="PTHR12128">
    <property type="entry name" value="DIHYDRODIPICOLINATE SYNTHASE"/>
    <property type="match status" value="1"/>
</dbReference>
<comment type="similarity">
    <text evidence="1">Belongs to the DapA family.</text>
</comment>
<organism evidence="3 4">
    <name type="scientific">Halovulum marinum</name>
    <dbReference type="NCBI Taxonomy" id="2662447"/>
    <lineage>
        <taxon>Bacteria</taxon>
        <taxon>Pseudomonadati</taxon>
        <taxon>Pseudomonadota</taxon>
        <taxon>Alphaproteobacteria</taxon>
        <taxon>Rhodobacterales</taxon>
        <taxon>Paracoccaceae</taxon>
        <taxon>Halovulum</taxon>
    </lineage>
</organism>
<comment type="caution">
    <text evidence="3">The sequence shown here is derived from an EMBL/GenBank/DDBJ whole genome shotgun (WGS) entry which is preliminary data.</text>
</comment>
<reference evidence="3 4" key="1">
    <citation type="submission" date="2019-10" db="EMBL/GenBank/DDBJ databases">
        <title>Cognatihalovulum marinum gen. nov. sp. nov., a new member of the family Rhodobacteraceae isolated from deep seawater of the Northwest Indian Ocean.</title>
        <authorList>
            <person name="Ruan C."/>
            <person name="Wang J."/>
            <person name="Zheng X."/>
            <person name="Song L."/>
            <person name="Zhu Y."/>
            <person name="Huang Y."/>
            <person name="Lu Z."/>
            <person name="Du W."/>
            <person name="Huang L."/>
            <person name="Dai X."/>
        </authorList>
    </citation>
    <scope>NUCLEOTIDE SEQUENCE [LARGE SCALE GENOMIC DNA]</scope>
    <source>
        <strain evidence="3 4">2CG4</strain>
    </source>
</reference>